<reference evidence="7" key="2">
    <citation type="submission" date="2021-08" db="EMBL/GenBank/DDBJ databases">
        <authorList>
            <person name="Dalcin Martins P."/>
        </authorList>
    </citation>
    <scope>NUCLEOTIDE SEQUENCE</scope>
    <source>
        <strain evidence="7">MAG_39</strain>
    </source>
</reference>
<dbReference type="InterPro" id="IPR001610">
    <property type="entry name" value="PAC"/>
</dbReference>
<evidence type="ECO:0000256" key="1">
    <source>
        <dbReference type="ARBA" id="ARBA00051114"/>
    </source>
</evidence>
<dbReference type="InterPro" id="IPR000014">
    <property type="entry name" value="PAS"/>
</dbReference>
<feature type="domain" description="PAS" evidence="3">
    <location>
        <begin position="208"/>
        <end position="278"/>
    </location>
</feature>
<accession>A0A953J935</accession>
<dbReference type="Gene3D" id="3.30.450.20">
    <property type="entry name" value="PAS domain"/>
    <property type="match status" value="2"/>
</dbReference>
<dbReference type="FunFam" id="3.20.20.450:FF:000001">
    <property type="entry name" value="Cyclic di-GMP phosphodiesterase yahA"/>
    <property type="match status" value="1"/>
</dbReference>
<proteinExistence type="predicted"/>
<feature type="domain" description="EAL" evidence="5">
    <location>
        <begin position="507"/>
        <end position="761"/>
    </location>
</feature>
<dbReference type="InterPro" id="IPR001633">
    <property type="entry name" value="EAL_dom"/>
</dbReference>
<feature type="domain" description="GGDEF" evidence="6">
    <location>
        <begin position="365"/>
        <end position="498"/>
    </location>
</feature>
<dbReference type="CDD" id="cd01948">
    <property type="entry name" value="EAL"/>
    <property type="match status" value="1"/>
</dbReference>
<sequence>MSQRRKSDLIREIEALRARVEETEEILRAIRSGGVDALVVAAPEGDRVFTLKGAETPYRTIVESMNEGAATLTASGVILYANTRLAKMLTLSLPKVIGSSLFDITPEQEHRRLAGFLEQGVREYARSETSLITGKGALLPVQISLHRLAFDDVFGLSAVITDISERKHAEEILEKRVQERTAELRAAYGKLQMEMAVRKQAEEELKESEERFRTLADNIAQLTWMADERGWIFWYNKRWYEYTGTTLEEMQGRGWQKVLHPDYAGGVVEKISHCFKTGEYWEDIFPLRGKDGQYRWFLSQAIPIRNAQGRVVRWFGTHTDITEQKRAEEMITHQAHHDALTGLANRMLFTDHLTFALTQAHRYQKQLAVLFLDLDRFKTINDTLGHTTGDELLKEVAGRLRSCIRETDTVARLGGDEFTILLSQVAHLKDISRIAEKIMEAFEQPFALGEHSFHLTTSIGISVYPEDGSDAETLIKNADIAMYHAKEQGRNAYQFYSPALNIRTLERIILENSLRQTLKRGELELFYQPQFDITTGQIVCTEALIRWRHPELGLLNPMQFIPIAEEIGFIVSIDEWVLRTACAQNKAWQDAGYPPVCVTVNLSSRQFRHPHLVERVSEILRKSGLAPQWLELEVTETIAMEDVEHTIPSVRKLTEMGINFSIDDFGTGYSSLSHLKRLPIQKLKIDKSFIRDIVTNPDDRAIVNAIISMAHSMSLRVVAEGVETQEQLWLLHASWCDEIQGYLGSHPLSAEEYEHFISKNGDLHF</sequence>
<dbReference type="CDD" id="cd01949">
    <property type="entry name" value="GGDEF"/>
    <property type="match status" value="1"/>
</dbReference>
<dbReference type="Pfam" id="PF00990">
    <property type="entry name" value="GGDEF"/>
    <property type="match status" value="1"/>
</dbReference>
<dbReference type="Pfam" id="PF00563">
    <property type="entry name" value="EAL"/>
    <property type="match status" value="1"/>
</dbReference>
<feature type="domain" description="PAC" evidence="4">
    <location>
        <begin position="125"/>
        <end position="175"/>
    </location>
</feature>
<dbReference type="InterPro" id="IPR013655">
    <property type="entry name" value="PAS_fold_3"/>
</dbReference>
<evidence type="ECO:0000313" key="8">
    <source>
        <dbReference type="Proteomes" id="UP000705867"/>
    </source>
</evidence>
<dbReference type="PROSITE" id="PS50887">
    <property type="entry name" value="GGDEF"/>
    <property type="match status" value="1"/>
</dbReference>
<dbReference type="FunFam" id="3.30.450.20:FF:000099">
    <property type="entry name" value="Sensory box sensor histidine kinase"/>
    <property type="match status" value="1"/>
</dbReference>
<dbReference type="InterPro" id="IPR052155">
    <property type="entry name" value="Biofilm_reg_signaling"/>
</dbReference>
<feature type="domain" description="PAS" evidence="3">
    <location>
        <begin position="54"/>
        <end position="124"/>
    </location>
</feature>
<keyword evidence="2" id="KW-0175">Coiled coil</keyword>
<dbReference type="SMART" id="SM00052">
    <property type="entry name" value="EAL"/>
    <property type="match status" value="1"/>
</dbReference>
<evidence type="ECO:0000259" key="3">
    <source>
        <dbReference type="PROSITE" id="PS50112"/>
    </source>
</evidence>
<dbReference type="SMART" id="SM00086">
    <property type="entry name" value="PAC"/>
    <property type="match status" value="2"/>
</dbReference>
<evidence type="ECO:0000259" key="5">
    <source>
        <dbReference type="PROSITE" id="PS50883"/>
    </source>
</evidence>
<feature type="coiled-coil region" evidence="2">
    <location>
        <begin position="191"/>
        <end position="218"/>
    </location>
</feature>
<dbReference type="GO" id="GO:0071111">
    <property type="term" value="F:cyclic-guanylate-specific phosphodiesterase activity"/>
    <property type="evidence" value="ECO:0007669"/>
    <property type="project" value="UniProtKB-EC"/>
</dbReference>
<dbReference type="Gene3D" id="3.20.20.450">
    <property type="entry name" value="EAL domain"/>
    <property type="match status" value="1"/>
</dbReference>
<evidence type="ECO:0000259" key="6">
    <source>
        <dbReference type="PROSITE" id="PS50887"/>
    </source>
</evidence>
<evidence type="ECO:0000259" key="4">
    <source>
        <dbReference type="PROSITE" id="PS50113"/>
    </source>
</evidence>
<dbReference type="EMBL" id="JAIOIV010000090">
    <property type="protein sequence ID" value="MBZ0156807.1"/>
    <property type="molecule type" value="Genomic_DNA"/>
</dbReference>
<dbReference type="SUPFAM" id="SSF55785">
    <property type="entry name" value="PYP-like sensor domain (PAS domain)"/>
    <property type="match status" value="2"/>
</dbReference>
<dbReference type="InterPro" id="IPR000160">
    <property type="entry name" value="GGDEF_dom"/>
</dbReference>
<dbReference type="GO" id="GO:0006355">
    <property type="term" value="P:regulation of DNA-templated transcription"/>
    <property type="evidence" value="ECO:0007669"/>
    <property type="project" value="InterPro"/>
</dbReference>
<protein>
    <submittedName>
        <fullName evidence="7">EAL domain-containing protein</fullName>
    </submittedName>
</protein>
<dbReference type="InterPro" id="IPR043128">
    <property type="entry name" value="Rev_trsase/Diguanyl_cyclase"/>
</dbReference>
<name>A0A953J935_9BACT</name>
<dbReference type="GO" id="GO:0071732">
    <property type="term" value="P:cellular response to nitric oxide"/>
    <property type="evidence" value="ECO:0007669"/>
    <property type="project" value="UniProtKB-ARBA"/>
</dbReference>
<dbReference type="CDD" id="cd00130">
    <property type="entry name" value="PAS"/>
    <property type="match status" value="2"/>
</dbReference>
<dbReference type="SUPFAM" id="SSF141868">
    <property type="entry name" value="EAL domain-like"/>
    <property type="match status" value="1"/>
</dbReference>
<dbReference type="Proteomes" id="UP000705867">
    <property type="component" value="Unassembled WGS sequence"/>
</dbReference>
<comment type="catalytic activity">
    <reaction evidence="1">
        <text>3',3'-c-di-GMP + H2O = 5'-phosphoguanylyl(3'-&gt;5')guanosine + H(+)</text>
        <dbReference type="Rhea" id="RHEA:24902"/>
        <dbReference type="ChEBI" id="CHEBI:15377"/>
        <dbReference type="ChEBI" id="CHEBI:15378"/>
        <dbReference type="ChEBI" id="CHEBI:58754"/>
        <dbReference type="ChEBI" id="CHEBI:58805"/>
        <dbReference type="EC" id="3.1.4.52"/>
    </reaction>
    <physiologicalReaction direction="left-to-right" evidence="1">
        <dbReference type="Rhea" id="RHEA:24903"/>
    </physiologicalReaction>
</comment>
<dbReference type="PROSITE" id="PS50883">
    <property type="entry name" value="EAL"/>
    <property type="match status" value="1"/>
</dbReference>
<dbReference type="PANTHER" id="PTHR44757:SF2">
    <property type="entry name" value="BIOFILM ARCHITECTURE MAINTENANCE PROTEIN MBAA"/>
    <property type="match status" value="1"/>
</dbReference>
<comment type="caution">
    <text evidence="7">The sequence shown here is derived from an EMBL/GenBank/DDBJ whole genome shotgun (WGS) entry which is preliminary data.</text>
</comment>
<dbReference type="InterPro" id="IPR035919">
    <property type="entry name" value="EAL_sf"/>
</dbReference>
<dbReference type="PROSITE" id="PS50112">
    <property type="entry name" value="PAS"/>
    <property type="match status" value="2"/>
</dbReference>
<dbReference type="Gene3D" id="3.30.70.270">
    <property type="match status" value="1"/>
</dbReference>
<evidence type="ECO:0000313" key="7">
    <source>
        <dbReference type="EMBL" id="MBZ0156807.1"/>
    </source>
</evidence>
<feature type="coiled-coil region" evidence="2">
    <location>
        <begin position="6"/>
        <end position="33"/>
    </location>
</feature>
<dbReference type="PANTHER" id="PTHR44757">
    <property type="entry name" value="DIGUANYLATE CYCLASE DGCP"/>
    <property type="match status" value="1"/>
</dbReference>
<feature type="domain" description="PAC" evidence="4">
    <location>
        <begin position="280"/>
        <end position="333"/>
    </location>
</feature>
<dbReference type="NCBIfam" id="TIGR00254">
    <property type="entry name" value="GGDEF"/>
    <property type="match status" value="1"/>
</dbReference>
<dbReference type="NCBIfam" id="TIGR00229">
    <property type="entry name" value="sensory_box"/>
    <property type="match status" value="2"/>
</dbReference>
<gene>
    <name evidence="7" type="ORF">K8I29_11445</name>
</gene>
<dbReference type="SMART" id="SM00267">
    <property type="entry name" value="GGDEF"/>
    <property type="match status" value="1"/>
</dbReference>
<dbReference type="SMART" id="SM00091">
    <property type="entry name" value="PAS"/>
    <property type="match status" value="2"/>
</dbReference>
<dbReference type="Pfam" id="PF00989">
    <property type="entry name" value="PAS"/>
    <property type="match status" value="1"/>
</dbReference>
<dbReference type="InterPro" id="IPR029787">
    <property type="entry name" value="Nucleotide_cyclase"/>
</dbReference>
<dbReference type="InterPro" id="IPR000700">
    <property type="entry name" value="PAS-assoc_C"/>
</dbReference>
<reference evidence="7" key="1">
    <citation type="journal article" date="2021" name="bioRxiv">
        <title>Unraveling nitrogen, sulfur and carbon metabolic pathways and microbial community transcriptional responses to substrate deprivation and toxicity stresses in a bioreactor mimicking anoxic brackish coastal sediment conditions.</title>
        <authorList>
            <person name="Martins P.D."/>
            <person name="Echeveste M.J."/>
            <person name="Arshad A."/>
            <person name="Kurth J."/>
            <person name="Ouboter H."/>
            <person name="Jetten M.S.M."/>
            <person name="Welte C.U."/>
        </authorList>
    </citation>
    <scope>NUCLEOTIDE SEQUENCE</scope>
    <source>
        <strain evidence="7">MAG_39</strain>
    </source>
</reference>
<dbReference type="InterPro" id="IPR035965">
    <property type="entry name" value="PAS-like_dom_sf"/>
</dbReference>
<dbReference type="FunFam" id="3.30.70.270:FF:000001">
    <property type="entry name" value="Diguanylate cyclase domain protein"/>
    <property type="match status" value="1"/>
</dbReference>
<dbReference type="Pfam" id="PF08447">
    <property type="entry name" value="PAS_3"/>
    <property type="match status" value="1"/>
</dbReference>
<dbReference type="PROSITE" id="PS50113">
    <property type="entry name" value="PAC"/>
    <property type="match status" value="2"/>
</dbReference>
<organism evidence="7 8">
    <name type="scientific">Candidatus Nitrobium versatile</name>
    <dbReference type="NCBI Taxonomy" id="2884831"/>
    <lineage>
        <taxon>Bacteria</taxon>
        <taxon>Pseudomonadati</taxon>
        <taxon>Nitrospirota</taxon>
        <taxon>Nitrospiria</taxon>
        <taxon>Nitrospirales</taxon>
        <taxon>Nitrospiraceae</taxon>
        <taxon>Candidatus Nitrobium</taxon>
    </lineage>
</organism>
<dbReference type="AlphaFoldDB" id="A0A953J935"/>
<dbReference type="InterPro" id="IPR013767">
    <property type="entry name" value="PAS_fold"/>
</dbReference>
<dbReference type="SUPFAM" id="SSF55073">
    <property type="entry name" value="Nucleotide cyclase"/>
    <property type="match status" value="1"/>
</dbReference>
<evidence type="ECO:0000256" key="2">
    <source>
        <dbReference type="SAM" id="Coils"/>
    </source>
</evidence>